<dbReference type="SUPFAM" id="SSF46785">
    <property type="entry name" value="Winged helix' DNA-binding domain"/>
    <property type="match status" value="1"/>
</dbReference>
<dbReference type="Gene3D" id="3.40.1410.10">
    <property type="entry name" value="Chorismate lyase-like"/>
    <property type="match status" value="1"/>
</dbReference>
<dbReference type="RefSeq" id="WP_406581671.1">
    <property type="nucleotide sequence ID" value="NZ_JBJHQH010000012.1"/>
</dbReference>
<feature type="domain" description="HTH gntR-type" evidence="4">
    <location>
        <begin position="7"/>
        <end position="75"/>
    </location>
</feature>
<evidence type="ECO:0000259" key="4">
    <source>
        <dbReference type="PROSITE" id="PS50949"/>
    </source>
</evidence>
<dbReference type="Pfam" id="PF07702">
    <property type="entry name" value="UTRA"/>
    <property type="match status" value="1"/>
</dbReference>
<dbReference type="EMBL" id="JBJHQH010000012">
    <property type="protein sequence ID" value="MFK9093124.1"/>
    <property type="molecule type" value="Genomic_DNA"/>
</dbReference>
<evidence type="ECO:0000256" key="3">
    <source>
        <dbReference type="ARBA" id="ARBA00023163"/>
    </source>
</evidence>
<dbReference type="SMART" id="SM00345">
    <property type="entry name" value="HTH_GNTR"/>
    <property type="match status" value="1"/>
</dbReference>
<dbReference type="InterPro" id="IPR036390">
    <property type="entry name" value="WH_DNA-bd_sf"/>
</dbReference>
<sequence length="243" mass="27420">MKNKTGTALYYSIKEKILERIDQGFYQVGGKLPSETALCSEFEVSRTTIRLALQQLEQEGRIYKLQGKGTFVAQPKIQETLTLTIKSFSEQMKSIGLQAHSEVLSIETIPATLFLANSLDIQPNDPVFRLVRLRFAGQKPYQHSTSYVPWKVAPNLIHDDCSGSLFELLKTKYGLKLLKSIESIEPVIPTLPISKLLGIPENTPSFQSESLTYSTELVPIEYSSTIVRGDFAKFVTERYYQTN</sequence>
<keyword evidence="3" id="KW-0804">Transcription</keyword>
<dbReference type="CDD" id="cd07377">
    <property type="entry name" value="WHTH_GntR"/>
    <property type="match status" value="1"/>
</dbReference>
<dbReference type="PANTHER" id="PTHR44846:SF1">
    <property type="entry name" value="MANNOSYL-D-GLYCERATE TRANSPORT_METABOLISM SYSTEM REPRESSOR MNGR-RELATED"/>
    <property type="match status" value="1"/>
</dbReference>
<dbReference type="InterPro" id="IPR000524">
    <property type="entry name" value="Tscrpt_reg_HTH_GntR"/>
</dbReference>
<dbReference type="PANTHER" id="PTHR44846">
    <property type="entry name" value="MANNOSYL-D-GLYCERATE TRANSPORT/METABOLISM SYSTEM REPRESSOR MNGR-RELATED"/>
    <property type="match status" value="1"/>
</dbReference>
<organism evidence="5 6">
    <name type="scientific">Bacillus salipaludis</name>
    <dbReference type="NCBI Taxonomy" id="2547811"/>
    <lineage>
        <taxon>Bacteria</taxon>
        <taxon>Bacillati</taxon>
        <taxon>Bacillota</taxon>
        <taxon>Bacilli</taxon>
        <taxon>Bacillales</taxon>
        <taxon>Bacillaceae</taxon>
        <taxon>Bacillus</taxon>
    </lineage>
</organism>
<gene>
    <name evidence="5" type="ORF">ACJEBI_16765</name>
</gene>
<evidence type="ECO:0000313" key="5">
    <source>
        <dbReference type="EMBL" id="MFK9093124.1"/>
    </source>
</evidence>
<keyword evidence="2" id="KW-0238">DNA-binding</keyword>
<accession>A0ABW8RI04</accession>
<reference evidence="5 6" key="1">
    <citation type="submission" date="2024-11" db="EMBL/GenBank/DDBJ databases">
        <authorList>
            <person name="Lucas J.A."/>
        </authorList>
    </citation>
    <scope>NUCLEOTIDE SEQUENCE [LARGE SCALE GENOMIC DNA]</scope>
    <source>
        <strain evidence="5 6">Z 5.4</strain>
    </source>
</reference>
<evidence type="ECO:0000313" key="6">
    <source>
        <dbReference type="Proteomes" id="UP001623041"/>
    </source>
</evidence>
<dbReference type="SUPFAM" id="SSF64288">
    <property type="entry name" value="Chorismate lyase-like"/>
    <property type="match status" value="1"/>
</dbReference>
<dbReference type="PROSITE" id="PS50949">
    <property type="entry name" value="HTH_GNTR"/>
    <property type="match status" value="1"/>
</dbReference>
<protein>
    <submittedName>
        <fullName evidence="5">GntR family transcriptional regulator</fullName>
    </submittedName>
</protein>
<keyword evidence="6" id="KW-1185">Reference proteome</keyword>
<dbReference type="InterPro" id="IPR036388">
    <property type="entry name" value="WH-like_DNA-bd_sf"/>
</dbReference>
<dbReference type="Gene3D" id="1.10.10.10">
    <property type="entry name" value="Winged helix-like DNA-binding domain superfamily/Winged helix DNA-binding domain"/>
    <property type="match status" value="1"/>
</dbReference>
<keyword evidence="1" id="KW-0805">Transcription regulation</keyword>
<dbReference type="Proteomes" id="UP001623041">
    <property type="component" value="Unassembled WGS sequence"/>
</dbReference>
<dbReference type="InterPro" id="IPR028978">
    <property type="entry name" value="Chorismate_lyase_/UTRA_dom_sf"/>
</dbReference>
<comment type="caution">
    <text evidence="5">The sequence shown here is derived from an EMBL/GenBank/DDBJ whole genome shotgun (WGS) entry which is preliminary data.</text>
</comment>
<proteinExistence type="predicted"/>
<dbReference type="InterPro" id="IPR050679">
    <property type="entry name" value="Bact_HTH_transcr_reg"/>
</dbReference>
<evidence type="ECO:0000256" key="1">
    <source>
        <dbReference type="ARBA" id="ARBA00023015"/>
    </source>
</evidence>
<name>A0ABW8RI04_9BACI</name>
<dbReference type="SMART" id="SM00866">
    <property type="entry name" value="UTRA"/>
    <property type="match status" value="1"/>
</dbReference>
<dbReference type="Pfam" id="PF00392">
    <property type="entry name" value="GntR"/>
    <property type="match status" value="1"/>
</dbReference>
<dbReference type="InterPro" id="IPR011663">
    <property type="entry name" value="UTRA"/>
</dbReference>
<evidence type="ECO:0000256" key="2">
    <source>
        <dbReference type="ARBA" id="ARBA00023125"/>
    </source>
</evidence>
<dbReference type="PRINTS" id="PR00035">
    <property type="entry name" value="HTHGNTR"/>
</dbReference>